<evidence type="ECO:0000313" key="2">
    <source>
        <dbReference type="Proteomes" id="UP000004994"/>
    </source>
</evidence>
<dbReference type="InParanoid" id="A0A3Q7G0N0"/>
<organism evidence="1">
    <name type="scientific">Solanum lycopersicum</name>
    <name type="common">Tomato</name>
    <name type="synonym">Lycopersicon esculentum</name>
    <dbReference type="NCBI Taxonomy" id="4081"/>
    <lineage>
        <taxon>Eukaryota</taxon>
        <taxon>Viridiplantae</taxon>
        <taxon>Streptophyta</taxon>
        <taxon>Embryophyta</taxon>
        <taxon>Tracheophyta</taxon>
        <taxon>Spermatophyta</taxon>
        <taxon>Magnoliopsida</taxon>
        <taxon>eudicotyledons</taxon>
        <taxon>Gunneridae</taxon>
        <taxon>Pentapetalae</taxon>
        <taxon>asterids</taxon>
        <taxon>lamiids</taxon>
        <taxon>Solanales</taxon>
        <taxon>Solanaceae</taxon>
        <taxon>Solanoideae</taxon>
        <taxon>Solaneae</taxon>
        <taxon>Solanum</taxon>
        <taxon>Solanum subgen. Lycopersicon</taxon>
    </lineage>
</organism>
<proteinExistence type="predicted"/>
<dbReference type="Gramene" id="Solyc04g016310.2.1">
    <property type="protein sequence ID" value="Solyc04g016310.2.1.1"/>
    <property type="gene ID" value="Solyc04g016310.2"/>
</dbReference>
<dbReference type="Proteomes" id="UP000004994">
    <property type="component" value="Chromosome 4"/>
</dbReference>
<dbReference type="EnsemblPlants" id="Solyc04g016310.2.1">
    <property type="protein sequence ID" value="Solyc04g016310.2.1.1"/>
    <property type="gene ID" value="Solyc04g016310.2"/>
</dbReference>
<reference evidence="1" key="2">
    <citation type="submission" date="2019-01" db="UniProtKB">
        <authorList>
            <consortium name="EnsemblPlants"/>
        </authorList>
    </citation>
    <scope>IDENTIFICATION</scope>
    <source>
        <strain evidence="1">cv. Heinz 1706</strain>
    </source>
</reference>
<reference evidence="1" key="1">
    <citation type="journal article" date="2012" name="Nature">
        <title>The tomato genome sequence provides insights into fleshy fruit evolution.</title>
        <authorList>
            <consortium name="Tomato Genome Consortium"/>
        </authorList>
    </citation>
    <scope>NUCLEOTIDE SEQUENCE [LARGE SCALE GENOMIC DNA]</scope>
    <source>
        <strain evidence="1">cv. Heinz 1706</strain>
    </source>
</reference>
<sequence length="44" mass="4905">MREFVFFSNLMTITSVISACEALGDESLGRQLHGYVSRMSFESG</sequence>
<dbReference type="PROSITE" id="PS51257">
    <property type="entry name" value="PROKAR_LIPOPROTEIN"/>
    <property type="match status" value="1"/>
</dbReference>
<protein>
    <submittedName>
        <fullName evidence="1">Uncharacterized protein</fullName>
    </submittedName>
</protein>
<accession>A0A3Q7G0N0</accession>
<keyword evidence="2" id="KW-1185">Reference proteome</keyword>
<dbReference type="AlphaFoldDB" id="A0A3Q7G0N0"/>
<name>A0A3Q7G0N0_SOLLC</name>
<evidence type="ECO:0000313" key="1">
    <source>
        <dbReference type="EnsemblPlants" id="Solyc04g016310.2.1.1"/>
    </source>
</evidence>
<dbReference type="PaxDb" id="4081-Solyc04g016310.1.1"/>